<protein>
    <submittedName>
        <fullName evidence="2">Membrane protein</fullName>
    </submittedName>
</protein>
<dbReference type="EMBL" id="LBMM01001049">
    <property type="protein sequence ID" value="KMQ97017.1"/>
    <property type="molecule type" value="Genomic_DNA"/>
</dbReference>
<organism evidence="2 3">
    <name type="scientific">Lasius niger</name>
    <name type="common">Black garden ant</name>
    <dbReference type="NCBI Taxonomy" id="67767"/>
    <lineage>
        <taxon>Eukaryota</taxon>
        <taxon>Metazoa</taxon>
        <taxon>Ecdysozoa</taxon>
        <taxon>Arthropoda</taxon>
        <taxon>Hexapoda</taxon>
        <taxon>Insecta</taxon>
        <taxon>Pterygota</taxon>
        <taxon>Neoptera</taxon>
        <taxon>Endopterygota</taxon>
        <taxon>Hymenoptera</taxon>
        <taxon>Apocrita</taxon>
        <taxon>Aculeata</taxon>
        <taxon>Formicoidea</taxon>
        <taxon>Formicidae</taxon>
        <taxon>Formicinae</taxon>
        <taxon>Lasius</taxon>
        <taxon>Lasius</taxon>
    </lineage>
</organism>
<reference evidence="2 3" key="1">
    <citation type="submission" date="2015-04" db="EMBL/GenBank/DDBJ databases">
        <title>Lasius niger genome sequencing.</title>
        <authorList>
            <person name="Konorov E.A."/>
            <person name="Nikitin M.A."/>
            <person name="Kirill M.V."/>
            <person name="Chang P."/>
        </authorList>
    </citation>
    <scope>NUCLEOTIDE SEQUENCE [LARGE SCALE GENOMIC DNA]</scope>
    <source>
        <tissue evidence="2">Whole</tissue>
    </source>
</reference>
<accession>A0A0J7L2K7</accession>
<evidence type="ECO:0000256" key="1">
    <source>
        <dbReference type="SAM" id="MobiDB-lite"/>
    </source>
</evidence>
<name>A0A0J7L2K7_LASNI</name>
<comment type="caution">
    <text evidence="2">The sequence shown here is derived from an EMBL/GenBank/DDBJ whole genome shotgun (WGS) entry which is preliminary data.</text>
</comment>
<dbReference type="Proteomes" id="UP000036403">
    <property type="component" value="Unassembled WGS sequence"/>
</dbReference>
<evidence type="ECO:0000313" key="3">
    <source>
        <dbReference type="Proteomes" id="UP000036403"/>
    </source>
</evidence>
<dbReference type="AlphaFoldDB" id="A0A0J7L2K7"/>
<sequence length="78" mass="8938">MKGIEDEEKEKDAPPVSRRNVGVGGQELLEIREIEIRGIFVRSDSPSYLRDFQLHRLGPGTVMSSIFLRYSHRVAVLR</sequence>
<dbReference type="PaxDb" id="67767-A0A0J7L2K7"/>
<proteinExistence type="predicted"/>
<keyword evidence="3" id="KW-1185">Reference proteome</keyword>
<feature type="region of interest" description="Disordered" evidence="1">
    <location>
        <begin position="1"/>
        <end position="20"/>
    </location>
</feature>
<gene>
    <name evidence="2" type="ORF">RF55_2673</name>
</gene>
<evidence type="ECO:0000313" key="2">
    <source>
        <dbReference type="EMBL" id="KMQ97017.1"/>
    </source>
</evidence>